<gene>
    <name evidence="2" type="ORF">I314_01670</name>
</gene>
<evidence type="ECO:0000313" key="3">
    <source>
        <dbReference type="Proteomes" id="UP000053800"/>
    </source>
</evidence>
<sequence length="169" mass="18178">MFIRLRESAATGTFRVSRPIPICIKVGDAADAFGTPSWENPSADIFAPPASNRQAKELVSTNKPCQARKLRPRILSYVLHKSITTPFILYMILPSKNEPMTVSVTKGPTLLPAKRTLICTAPPLTDQPNLTASFGSTKVVDAPVSMRNRMGQAGQGSLAGPGTDMARRG</sequence>
<protein>
    <submittedName>
        <fullName evidence="2">Uncharacterized protein</fullName>
    </submittedName>
</protein>
<dbReference type="Proteomes" id="UP000053800">
    <property type="component" value="Unassembled WGS sequence"/>
</dbReference>
<name>A0ABR5BG50_CRYGA</name>
<accession>A0ABR5BG50</accession>
<evidence type="ECO:0000256" key="1">
    <source>
        <dbReference type="SAM" id="MobiDB-lite"/>
    </source>
</evidence>
<evidence type="ECO:0000313" key="2">
    <source>
        <dbReference type="EMBL" id="KIR68176.1"/>
    </source>
</evidence>
<organism evidence="2 3">
    <name type="scientific">Cryptococcus bacillisporus CA1873</name>
    <dbReference type="NCBI Taxonomy" id="1296111"/>
    <lineage>
        <taxon>Eukaryota</taxon>
        <taxon>Fungi</taxon>
        <taxon>Dikarya</taxon>
        <taxon>Basidiomycota</taxon>
        <taxon>Agaricomycotina</taxon>
        <taxon>Tremellomycetes</taxon>
        <taxon>Tremellales</taxon>
        <taxon>Cryptococcaceae</taxon>
        <taxon>Cryptococcus</taxon>
        <taxon>Cryptococcus gattii species complex</taxon>
    </lineage>
</organism>
<proteinExistence type="predicted"/>
<feature type="region of interest" description="Disordered" evidence="1">
    <location>
        <begin position="150"/>
        <end position="169"/>
    </location>
</feature>
<reference evidence="2 3" key="1">
    <citation type="submission" date="2015-01" db="EMBL/GenBank/DDBJ databases">
        <title>The Genome Sequence of Cryptococcus gattii CA1873.</title>
        <authorList>
            <consortium name="The Broad Institute Genomics Platform"/>
            <person name="Cuomo C."/>
            <person name="Litvintseva A."/>
            <person name="Chen Y."/>
            <person name="Heitman J."/>
            <person name="Sun S."/>
            <person name="Springer D."/>
            <person name="Dromer F."/>
            <person name="Young S."/>
            <person name="Zeng Q."/>
            <person name="Gargeya S."/>
            <person name="Abouelleil A."/>
            <person name="Alvarado L."/>
            <person name="Chapman S.B."/>
            <person name="Gainer-Dewar J."/>
            <person name="Goldberg J."/>
            <person name="Griggs A."/>
            <person name="Gujja S."/>
            <person name="Hansen M."/>
            <person name="Howarth C."/>
            <person name="Imamovic A."/>
            <person name="Larimer J."/>
            <person name="Murphy C."/>
            <person name="Naylor J."/>
            <person name="Pearson M."/>
            <person name="Priest M."/>
            <person name="Roberts A."/>
            <person name="Saif S."/>
            <person name="Shea T."/>
            <person name="Sykes S."/>
            <person name="Wortman J."/>
            <person name="Nusbaum C."/>
            <person name="Birren B."/>
        </authorList>
    </citation>
    <scope>NUCLEOTIDE SEQUENCE [LARGE SCALE GENOMIC DNA]</scope>
    <source>
        <strain evidence="2 3">CA1873</strain>
    </source>
</reference>
<keyword evidence="3" id="KW-1185">Reference proteome</keyword>
<dbReference type="EMBL" id="KN848891">
    <property type="protein sequence ID" value="KIR68176.1"/>
    <property type="molecule type" value="Genomic_DNA"/>
</dbReference>